<dbReference type="PROSITE" id="PS50175">
    <property type="entry name" value="ASP_PROT_RETROV"/>
    <property type="match status" value="1"/>
</dbReference>
<dbReference type="InterPro" id="IPR029045">
    <property type="entry name" value="ClpP/crotonase-like_dom_sf"/>
</dbReference>
<feature type="region of interest" description="Disordered" evidence="2">
    <location>
        <begin position="244"/>
        <end position="288"/>
    </location>
</feature>
<dbReference type="Gene3D" id="3.10.10.10">
    <property type="entry name" value="HIV Type 1 Reverse Transcriptase, subunit A, domain 1"/>
    <property type="match status" value="1"/>
</dbReference>
<dbReference type="Pfam" id="PF13975">
    <property type="entry name" value="gag-asp_proteas"/>
    <property type="match status" value="1"/>
</dbReference>
<dbReference type="OrthoDB" id="6239317at2759"/>
<dbReference type="GO" id="GO:0004190">
    <property type="term" value="F:aspartic-type endopeptidase activity"/>
    <property type="evidence" value="ECO:0007669"/>
    <property type="project" value="InterPro"/>
</dbReference>
<dbReference type="InterPro" id="IPR041588">
    <property type="entry name" value="Integrase_H2C2"/>
</dbReference>
<dbReference type="SUPFAM" id="SSF52096">
    <property type="entry name" value="ClpP/crotonase"/>
    <property type="match status" value="1"/>
</dbReference>
<dbReference type="Gene3D" id="3.30.70.270">
    <property type="match status" value="2"/>
</dbReference>
<dbReference type="InterPro" id="IPR050951">
    <property type="entry name" value="Retrovirus_Pol_polyprotein"/>
</dbReference>
<dbReference type="SUPFAM" id="SSF50630">
    <property type="entry name" value="Acid proteases"/>
    <property type="match status" value="1"/>
</dbReference>
<keyword evidence="7" id="KW-1185">Reference proteome</keyword>
<dbReference type="PROSITE" id="PS50878">
    <property type="entry name" value="RT_POL"/>
    <property type="match status" value="1"/>
</dbReference>
<gene>
    <name evidence="6" type="ORF">EGW08_007222</name>
</gene>
<dbReference type="Pfam" id="PF00378">
    <property type="entry name" value="ECH_1"/>
    <property type="match status" value="1"/>
</dbReference>
<feature type="region of interest" description="Disordered" evidence="2">
    <location>
        <begin position="189"/>
        <end position="208"/>
    </location>
</feature>
<dbReference type="PANTHER" id="PTHR37984:SF13">
    <property type="entry name" value="RIBONUCLEASE H"/>
    <property type="match status" value="1"/>
</dbReference>
<evidence type="ECO:0000313" key="6">
    <source>
        <dbReference type="EMBL" id="RUS85038.1"/>
    </source>
</evidence>
<evidence type="ECO:0000313" key="7">
    <source>
        <dbReference type="Proteomes" id="UP000271974"/>
    </source>
</evidence>
<dbReference type="FunFam" id="1.10.340.70:FF:000003">
    <property type="entry name" value="Protein CBG25708"/>
    <property type="match status" value="1"/>
</dbReference>
<dbReference type="InterPro" id="IPR021109">
    <property type="entry name" value="Peptidase_aspartic_dom_sf"/>
</dbReference>
<feature type="domain" description="Peptidase A2" evidence="3">
    <location>
        <begin position="319"/>
        <end position="397"/>
    </location>
</feature>
<dbReference type="FunFam" id="3.30.70.270:FF:000026">
    <property type="entry name" value="Transposon Ty3-G Gag-Pol polyprotein"/>
    <property type="match status" value="1"/>
</dbReference>
<dbReference type="InterPro" id="IPR001995">
    <property type="entry name" value="Peptidase_A2_cat"/>
</dbReference>
<dbReference type="Gene3D" id="2.40.70.10">
    <property type="entry name" value="Acid Proteases"/>
    <property type="match status" value="1"/>
</dbReference>
<name>A0A3S0ZSV8_ELYCH</name>
<evidence type="ECO:0008006" key="8">
    <source>
        <dbReference type="Google" id="ProtNLM"/>
    </source>
</evidence>
<dbReference type="InterPro" id="IPR001584">
    <property type="entry name" value="Integrase_cat-core"/>
</dbReference>
<evidence type="ECO:0000259" key="5">
    <source>
        <dbReference type="PROSITE" id="PS50994"/>
    </source>
</evidence>
<dbReference type="CDD" id="cd06558">
    <property type="entry name" value="crotonase-like"/>
    <property type="match status" value="1"/>
</dbReference>
<dbReference type="CDD" id="cd09274">
    <property type="entry name" value="RNase_HI_RT_Ty3"/>
    <property type="match status" value="1"/>
</dbReference>
<dbReference type="InterPro" id="IPR043502">
    <property type="entry name" value="DNA/RNA_pol_sf"/>
</dbReference>
<evidence type="ECO:0000256" key="2">
    <source>
        <dbReference type="SAM" id="MobiDB-lite"/>
    </source>
</evidence>
<dbReference type="Pfam" id="PF17921">
    <property type="entry name" value="Integrase_H2C2"/>
    <property type="match status" value="1"/>
</dbReference>
<dbReference type="InterPro" id="IPR036397">
    <property type="entry name" value="RNaseH_sf"/>
</dbReference>
<keyword evidence="1" id="KW-0378">Hydrolase</keyword>
<dbReference type="InterPro" id="IPR041577">
    <property type="entry name" value="RT_RNaseH_2"/>
</dbReference>
<dbReference type="CDD" id="cd01647">
    <property type="entry name" value="RT_LTR"/>
    <property type="match status" value="1"/>
</dbReference>
<dbReference type="GO" id="GO:0003676">
    <property type="term" value="F:nucleic acid binding"/>
    <property type="evidence" value="ECO:0007669"/>
    <property type="project" value="InterPro"/>
</dbReference>
<protein>
    <recommendedName>
        <fullName evidence="8">Endonuclease</fullName>
    </recommendedName>
</protein>
<dbReference type="InterPro" id="IPR012337">
    <property type="entry name" value="RNaseH-like_sf"/>
</dbReference>
<feature type="domain" description="Reverse transcriptase" evidence="4">
    <location>
        <begin position="474"/>
        <end position="652"/>
    </location>
</feature>
<evidence type="ECO:0000259" key="4">
    <source>
        <dbReference type="PROSITE" id="PS50878"/>
    </source>
</evidence>
<dbReference type="Gene3D" id="3.30.420.10">
    <property type="entry name" value="Ribonuclease H-like superfamily/Ribonuclease H"/>
    <property type="match status" value="1"/>
</dbReference>
<dbReference type="EMBL" id="RQTK01000185">
    <property type="protein sequence ID" value="RUS85038.1"/>
    <property type="molecule type" value="Genomic_DNA"/>
</dbReference>
<evidence type="ECO:0000259" key="3">
    <source>
        <dbReference type="PROSITE" id="PS50175"/>
    </source>
</evidence>
<organism evidence="6 7">
    <name type="scientific">Elysia chlorotica</name>
    <name type="common">Eastern emerald elysia</name>
    <name type="synonym">Sea slug</name>
    <dbReference type="NCBI Taxonomy" id="188477"/>
    <lineage>
        <taxon>Eukaryota</taxon>
        <taxon>Metazoa</taxon>
        <taxon>Spiralia</taxon>
        <taxon>Lophotrochozoa</taxon>
        <taxon>Mollusca</taxon>
        <taxon>Gastropoda</taxon>
        <taxon>Heterobranchia</taxon>
        <taxon>Euthyneura</taxon>
        <taxon>Panpulmonata</taxon>
        <taxon>Sacoglossa</taxon>
        <taxon>Placobranchoidea</taxon>
        <taxon>Plakobranchidae</taxon>
        <taxon>Elysia</taxon>
    </lineage>
</organism>
<reference evidence="6 7" key="1">
    <citation type="submission" date="2019-01" db="EMBL/GenBank/DDBJ databases">
        <title>A draft genome assembly of the solar-powered sea slug Elysia chlorotica.</title>
        <authorList>
            <person name="Cai H."/>
            <person name="Li Q."/>
            <person name="Fang X."/>
            <person name="Li J."/>
            <person name="Curtis N.E."/>
            <person name="Altenburger A."/>
            <person name="Shibata T."/>
            <person name="Feng M."/>
            <person name="Maeda T."/>
            <person name="Schwartz J.A."/>
            <person name="Shigenobu S."/>
            <person name="Lundholm N."/>
            <person name="Nishiyama T."/>
            <person name="Yang H."/>
            <person name="Hasebe M."/>
            <person name="Li S."/>
            <person name="Pierce S.K."/>
            <person name="Wang J."/>
        </authorList>
    </citation>
    <scope>NUCLEOTIDE SEQUENCE [LARGE SCALE GENOMIC DNA]</scope>
    <source>
        <strain evidence="6">EC2010</strain>
        <tissue evidence="6">Whole organism of an adult</tissue>
    </source>
</reference>
<dbReference type="PROSITE" id="PS50994">
    <property type="entry name" value="INTEGRASE"/>
    <property type="match status" value="1"/>
</dbReference>
<dbReference type="InterPro" id="IPR043128">
    <property type="entry name" value="Rev_trsase/Diguanyl_cyclase"/>
</dbReference>
<dbReference type="SUPFAM" id="SSF53098">
    <property type="entry name" value="Ribonuclease H-like"/>
    <property type="match status" value="1"/>
</dbReference>
<dbReference type="Gene3D" id="3.90.226.10">
    <property type="entry name" value="2-enoyl-CoA Hydratase, Chain A, domain 1"/>
    <property type="match status" value="1"/>
</dbReference>
<dbReference type="PANTHER" id="PTHR37984">
    <property type="entry name" value="PROTEIN CBG26694"/>
    <property type="match status" value="1"/>
</dbReference>
<accession>A0A3S0ZSV8</accession>
<proteinExistence type="predicted"/>
<feature type="domain" description="Integrase catalytic" evidence="5">
    <location>
        <begin position="1021"/>
        <end position="1190"/>
    </location>
</feature>
<dbReference type="Gene3D" id="1.10.340.70">
    <property type="match status" value="1"/>
</dbReference>
<dbReference type="SUPFAM" id="SSF56672">
    <property type="entry name" value="DNA/RNA polymerases"/>
    <property type="match status" value="1"/>
</dbReference>
<dbReference type="Pfam" id="PF00078">
    <property type="entry name" value="RVT_1"/>
    <property type="match status" value="1"/>
</dbReference>
<dbReference type="STRING" id="188477.A0A3S0ZSV8"/>
<dbReference type="Pfam" id="PF00665">
    <property type="entry name" value="rve"/>
    <property type="match status" value="1"/>
</dbReference>
<dbReference type="InterPro" id="IPR001753">
    <property type="entry name" value="Enoyl-CoA_hydra/iso"/>
</dbReference>
<dbReference type="GO" id="GO:0006508">
    <property type="term" value="P:proteolysis"/>
    <property type="evidence" value="ECO:0007669"/>
    <property type="project" value="InterPro"/>
</dbReference>
<sequence>MANSNLFGHIETFNPSNTTFSEYEERLFFYFQANNVEEDKKKPILLTVIGATNFSLIKDLVAPEKLQDVSFKDICDKLKKHFEPPPSMYVQRTKFEARTRKPNETVNEFVASLRKLSEHCNFGTTLEERLCERLVRGINDPRIQRRLLSEPDLKLEKAISIAQSVMLTTEGARNLDLATSFSSATTVNQLSRHSKYPKPPSQQSHCMRCGRSHTGKPCRFEKAECHYCKKIGHIQSVCRSRLAATKQQDKRPPVHHQPNTYSTDRVKRESQRRKPNHFLDEHQESPESETYNEMYNIHNTSTSKQNAVHVDIEINSTKVEFQLDTGASTTVITKKMFDELFSDNALKPSKAILTTFTGETLTVYGQFQPIIRYQDQHHSLPLLVVDGTGPPLLGRDWLSTIKLDWKSLFHTTDNSVETVLQKFPNVFSDEAGKLNDRKIHLHLKPNAKPVYKKARHPPYALRNKIEKELSRLEKGGIIEKTDSSEWATPIVPVLKSDQSLRLCGDYKVTLNTQIQKDEHPIPIIEELAAKLAGGEQFSTIDFSHAYTQLCLDEDSQDPTTIATHCGLYKFKRLPYGISSCPAIWQRTIESIFGDIPNTVIYFDNMFVTGENQTEHLKTLEAVLTRCEEKGLTLKERKCEFMKEEIDFLGYRLTKEGLLPQHSKISAIKQAPEPKNISELRAFLGMVNYYSQFLPNLSHNLAPLYELLKKNQAWSWTSKQVHAFKTIKEQLSSHVLLVHYNNKVPITLTCDASPYGISAILSHKYANGTEKPISFASRTLSDAEKRYSQLDKEALSIIFGVTKFHKFIYGRPVEIKTDHKPLLGLFGENKPLPEKSSSRVQRWAIILAAYDYTLQYVPGKQNCADGLSRLPLPNKPASTPFPEDVRQIFNVIDKSPITSTDIATETMSDPTLRKIHQYCANGWPETTSEALRPYSSRKRELSLDKDCILWGTRIIIPEKLRKPILELLHEEHIGISKMKALARSYVWWPKIDTDLEQISKSCFQCLSSRNTPPKAPLHPWAWPDKPWSRLHIDFAGPFLGKMFLVVIDAHSKWMEVCVMNKITTQDTISQLRTIFATRGLPDTIVSDNGPSFTSREFHEFMVFNNIHHIKSTPYHPASNGVAERDLETFKASLCKMSSDSVHEKKFPLFSTSTANKAQLQARQEPLTLTTEKNGIRTICLNDPKKRNALSLAMLQSLHHELKRDQESLRVIILKATGRVFSAGHDLKELGSCFRKKVRACFAAGRIKLFGTSIWETHQYTVSSIYSRFEGRPICVNVDPILRSASVLSSAAARPCLERTRAKRPPGMSCFHGDESIARQGSQSQAVNAKDLKLLG</sequence>
<dbReference type="Pfam" id="PF17919">
    <property type="entry name" value="RT_RNaseH_2"/>
    <property type="match status" value="1"/>
</dbReference>
<dbReference type="InterPro" id="IPR000477">
    <property type="entry name" value="RT_dom"/>
</dbReference>
<dbReference type="GO" id="GO:0015074">
    <property type="term" value="P:DNA integration"/>
    <property type="evidence" value="ECO:0007669"/>
    <property type="project" value="InterPro"/>
</dbReference>
<comment type="caution">
    <text evidence="6">The sequence shown here is derived from an EMBL/GenBank/DDBJ whole genome shotgun (WGS) entry which is preliminary data.</text>
</comment>
<dbReference type="Proteomes" id="UP000271974">
    <property type="component" value="Unassembled WGS sequence"/>
</dbReference>
<evidence type="ECO:0000256" key="1">
    <source>
        <dbReference type="ARBA" id="ARBA00022801"/>
    </source>
</evidence>